<protein>
    <recommendedName>
        <fullName evidence="3">DUF1059 domain-containing protein</fullName>
    </recommendedName>
</protein>
<evidence type="ECO:0000313" key="1">
    <source>
        <dbReference type="EMBL" id="SIR04794.1"/>
    </source>
</evidence>
<sequence length="71" mass="8216">MIQCGQHGCGWVAIAPSERSAWKQYESHLLREHVETVEVETEIPEGYVQVRTDDGEWKTMSAEDAKKFYDE</sequence>
<name>A0A1N6XR28_9EURY</name>
<evidence type="ECO:0000313" key="2">
    <source>
        <dbReference type="Proteomes" id="UP000186914"/>
    </source>
</evidence>
<proteinExistence type="predicted"/>
<keyword evidence="2" id="KW-1185">Reference proteome</keyword>
<gene>
    <name evidence="1" type="ORF">SAMN05421858_1239</name>
</gene>
<dbReference type="EMBL" id="FTNO01000001">
    <property type="protein sequence ID" value="SIR04794.1"/>
    <property type="molecule type" value="Genomic_DNA"/>
</dbReference>
<dbReference type="RefSeq" id="WP_076428895.1">
    <property type="nucleotide sequence ID" value="NZ_FTNO01000001.1"/>
</dbReference>
<dbReference type="AlphaFoldDB" id="A0A1N6XR28"/>
<dbReference type="OrthoDB" id="247927at2157"/>
<dbReference type="Proteomes" id="UP000186914">
    <property type="component" value="Unassembled WGS sequence"/>
</dbReference>
<reference evidence="2" key="1">
    <citation type="submission" date="2017-01" db="EMBL/GenBank/DDBJ databases">
        <authorList>
            <person name="Varghese N."/>
            <person name="Submissions S."/>
        </authorList>
    </citation>
    <scope>NUCLEOTIDE SEQUENCE [LARGE SCALE GENOMIC DNA]</scope>
    <source>
        <strain evidence="2">CGMCC 1.7737</strain>
    </source>
</reference>
<accession>A0A1N6XR28</accession>
<evidence type="ECO:0008006" key="3">
    <source>
        <dbReference type="Google" id="ProtNLM"/>
    </source>
</evidence>
<organism evidence="1 2">
    <name type="scientific">Haladaptatus litoreus</name>
    <dbReference type="NCBI Taxonomy" id="553468"/>
    <lineage>
        <taxon>Archaea</taxon>
        <taxon>Methanobacteriati</taxon>
        <taxon>Methanobacteriota</taxon>
        <taxon>Stenosarchaea group</taxon>
        <taxon>Halobacteria</taxon>
        <taxon>Halobacteriales</taxon>
        <taxon>Haladaptataceae</taxon>
        <taxon>Haladaptatus</taxon>
    </lineage>
</organism>